<dbReference type="GO" id="GO:0005829">
    <property type="term" value="C:cytosol"/>
    <property type="evidence" value="ECO:0007669"/>
    <property type="project" value="TreeGrafter"/>
</dbReference>
<dbReference type="Gene3D" id="3.40.640.10">
    <property type="entry name" value="Type I PLP-dependent aspartate aminotransferase-like (Major domain)"/>
    <property type="match status" value="1"/>
</dbReference>
<dbReference type="GO" id="GO:0008732">
    <property type="term" value="F:L-allo-threonine aldolase activity"/>
    <property type="evidence" value="ECO:0007669"/>
    <property type="project" value="TreeGrafter"/>
</dbReference>
<comment type="caution">
    <text evidence="6">The sequence shown here is derived from an EMBL/GenBank/DDBJ whole genome shotgun (WGS) entry which is preliminary data.</text>
</comment>
<dbReference type="InterPro" id="IPR015424">
    <property type="entry name" value="PyrdxlP-dep_Trfase"/>
</dbReference>
<evidence type="ECO:0000313" key="7">
    <source>
        <dbReference type="Proteomes" id="UP000216998"/>
    </source>
</evidence>
<comment type="similarity">
    <text evidence="2">Belongs to the threonine aldolase family.</text>
</comment>
<feature type="domain" description="Aromatic amino acid beta-eliminating lyase/threonine aldolase" evidence="5">
    <location>
        <begin position="36"/>
        <end position="279"/>
    </location>
</feature>
<keyword evidence="4" id="KW-0663">Pyridoxal phosphate</keyword>
<evidence type="ECO:0000313" key="6">
    <source>
        <dbReference type="EMBL" id="OYQ33548.1"/>
    </source>
</evidence>
<dbReference type="Proteomes" id="UP000216998">
    <property type="component" value="Unassembled WGS sequence"/>
</dbReference>
<dbReference type="GO" id="GO:0006545">
    <property type="term" value="P:glycine biosynthetic process"/>
    <property type="evidence" value="ECO:0007669"/>
    <property type="project" value="TreeGrafter"/>
</dbReference>
<dbReference type="GO" id="GO:0006567">
    <property type="term" value="P:L-threonine catabolic process"/>
    <property type="evidence" value="ECO:0007669"/>
    <property type="project" value="TreeGrafter"/>
</dbReference>
<keyword evidence="7" id="KW-1185">Reference proteome</keyword>
<evidence type="ECO:0000256" key="4">
    <source>
        <dbReference type="ARBA" id="ARBA00022898"/>
    </source>
</evidence>
<sequence>MTSIILDRALRARCDTFLHGHGPITPRLWMERMLAMPEIDLAGDEYNAGPGIDLLQGQVAELLGKPSTLFFHKAVVGQQAVLFAHRERTGRRLVAVHPKSHIAADESDAVERLSDIRLVRIGPDDAPFTLADLQGVKEPLAAVVVELPLRNAGFRTPSWEELVAIATWCRGQGIAFHLDGARLWETQPFYGRSLAEIAALADSLYVSLYKGLGAPGGALIAGEAAFLETLQPWRSRMGGNLYTAFPFVLGGLYGLRHFLPHMADYHAHAVALAEALATRDAPWAADRVMCNSFRLVWPVAAPALAAALARMAREQGVWCFGRVIPLPVRDHCFTEMVVGEATLAHEPGTIANRFARLLAAARG</sequence>
<evidence type="ECO:0000256" key="2">
    <source>
        <dbReference type="ARBA" id="ARBA00006966"/>
    </source>
</evidence>
<dbReference type="AlphaFoldDB" id="A0A255YWH0"/>
<dbReference type="InterPro" id="IPR001597">
    <property type="entry name" value="ArAA_b-elim_lyase/Thr_aldolase"/>
</dbReference>
<dbReference type="SUPFAM" id="SSF53383">
    <property type="entry name" value="PLP-dependent transferases"/>
    <property type="match status" value="1"/>
</dbReference>
<dbReference type="OrthoDB" id="9774495at2"/>
<comment type="cofactor">
    <cofactor evidence="1">
        <name>pyridoxal 5'-phosphate</name>
        <dbReference type="ChEBI" id="CHEBI:597326"/>
    </cofactor>
</comment>
<comment type="subunit">
    <text evidence="3">Homotetramer.</text>
</comment>
<dbReference type="RefSeq" id="WP_094456991.1">
    <property type="nucleotide sequence ID" value="NZ_NOXU01000030.1"/>
</dbReference>
<gene>
    <name evidence="6" type="ORF">CHU95_14270</name>
</gene>
<dbReference type="Pfam" id="PF01212">
    <property type="entry name" value="Beta_elim_lyase"/>
    <property type="match status" value="1"/>
</dbReference>
<dbReference type="PANTHER" id="PTHR48097:SF9">
    <property type="entry name" value="L-THREONINE ALDOLASE"/>
    <property type="match status" value="1"/>
</dbReference>
<dbReference type="Gene3D" id="3.90.1150.10">
    <property type="entry name" value="Aspartate Aminotransferase, domain 1"/>
    <property type="match status" value="1"/>
</dbReference>
<dbReference type="PANTHER" id="PTHR48097">
    <property type="entry name" value="L-THREONINE ALDOLASE-RELATED"/>
    <property type="match status" value="1"/>
</dbReference>
<dbReference type="InterPro" id="IPR015421">
    <property type="entry name" value="PyrdxlP-dep_Trfase_major"/>
</dbReference>
<organism evidence="6 7">
    <name type="scientific">Niveispirillum lacus</name>
    <dbReference type="NCBI Taxonomy" id="1981099"/>
    <lineage>
        <taxon>Bacteria</taxon>
        <taxon>Pseudomonadati</taxon>
        <taxon>Pseudomonadota</taxon>
        <taxon>Alphaproteobacteria</taxon>
        <taxon>Rhodospirillales</taxon>
        <taxon>Azospirillaceae</taxon>
        <taxon>Niveispirillum</taxon>
    </lineage>
</organism>
<proteinExistence type="inferred from homology"/>
<evidence type="ECO:0000259" key="5">
    <source>
        <dbReference type="Pfam" id="PF01212"/>
    </source>
</evidence>
<dbReference type="EMBL" id="NOXU01000030">
    <property type="protein sequence ID" value="OYQ33548.1"/>
    <property type="molecule type" value="Genomic_DNA"/>
</dbReference>
<reference evidence="6 7" key="1">
    <citation type="submission" date="2017-07" db="EMBL/GenBank/DDBJ databases">
        <title>Niveispirillum cyanobacteriorum sp. nov., isolated from cyanobacterial aggregates in a eutrophic lake.</title>
        <authorList>
            <person name="Cai H."/>
        </authorList>
    </citation>
    <scope>NUCLEOTIDE SEQUENCE [LARGE SCALE GENOMIC DNA]</scope>
    <source>
        <strain evidence="7">TH1-14</strain>
    </source>
</reference>
<name>A0A255YWH0_9PROT</name>
<evidence type="ECO:0000256" key="1">
    <source>
        <dbReference type="ARBA" id="ARBA00001933"/>
    </source>
</evidence>
<protein>
    <recommendedName>
        <fullName evidence="5">Aromatic amino acid beta-eliminating lyase/threonine aldolase domain-containing protein</fullName>
    </recommendedName>
</protein>
<evidence type="ECO:0000256" key="3">
    <source>
        <dbReference type="ARBA" id="ARBA00011881"/>
    </source>
</evidence>
<accession>A0A255YWH0</accession>
<dbReference type="InterPro" id="IPR015422">
    <property type="entry name" value="PyrdxlP-dep_Trfase_small"/>
</dbReference>